<evidence type="ECO:0000313" key="3">
    <source>
        <dbReference type="EMBL" id="TXC74012.1"/>
    </source>
</evidence>
<reference evidence="3 4" key="1">
    <citation type="submission" date="2019-08" db="EMBL/GenBank/DDBJ databases">
        <title>Sphingorhabdus soil sp. nov., isolated from arctic soil.</title>
        <authorList>
            <person name="Liu Y."/>
        </authorList>
    </citation>
    <scope>NUCLEOTIDE SEQUENCE [LARGE SCALE GENOMIC DNA]</scope>
    <source>
        <strain evidence="3 4">D-2Q-5-6</strain>
    </source>
</reference>
<dbReference type="GO" id="GO:0035438">
    <property type="term" value="F:cyclic-di-GMP binding"/>
    <property type="evidence" value="ECO:0007669"/>
    <property type="project" value="InterPro"/>
</dbReference>
<evidence type="ECO:0000313" key="4">
    <source>
        <dbReference type="Proteomes" id="UP000321129"/>
    </source>
</evidence>
<dbReference type="Proteomes" id="UP000321129">
    <property type="component" value="Unassembled WGS sequence"/>
</dbReference>
<feature type="compositionally biased region" description="Basic and acidic residues" evidence="1">
    <location>
        <begin position="55"/>
        <end position="64"/>
    </location>
</feature>
<dbReference type="Pfam" id="PF07238">
    <property type="entry name" value="PilZ"/>
    <property type="match status" value="2"/>
</dbReference>
<gene>
    <name evidence="3" type="ORF">FSZ31_04635</name>
</gene>
<accession>A0A5C6ULB3</accession>
<feature type="region of interest" description="Disordered" evidence="1">
    <location>
        <begin position="44"/>
        <end position="64"/>
    </location>
</feature>
<dbReference type="InterPro" id="IPR009875">
    <property type="entry name" value="PilZ_domain"/>
</dbReference>
<dbReference type="AlphaFoldDB" id="A0A5C6ULB3"/>
<sequence length="256" mass="28665">MTRTWGDGQGHRVPLPFRIKHEWGYVSGESQKDTIMAQTCPDDVAKPAAAGRSGATRERRGQERHHAVRFTAKLTDHSGEMLCLLRDISAEGMKANIYSDLHVDEEALVEFPNGQRIASKLVWAREGEAGFRFVQPIDLERLLHPTKEDPPRRSPRIHFETVARLVCAMESKLVRVLDISLGGAKLETGPVGLSGDHVTVQFDGLPTKGAWIRWTDGRRIGVQFDCPMSFDELCTWLNARRSRRPDANRDETASAA</sequence>
<feature type="domain" description="PilZ" evidence="2">
    <location>
        <begin position="58"/>
        <end position="140"/>
    </location>
</feature>
<organism evidence="3 4">
    <name type="scientific">Flavisphingopyxis soli</name>
    <dbReference type="NCBI Taxonomy" id="2601267"/>
    <lineage>
        <taxon>Bacteria</taxon>
        <taxon>Pseudomonadati</taxon>
        <taxon>Pseudomonadota</taxon>
        <taxon>Alphaproteobacteria</taxon>
        <taxon>Sphingomonadales</taxon>
        <taxon>Sphingopyxidaceae</taxon>
        <taxon>Flavisphingopyxis</taxon>
    </lineage>
</organism>
<comment type="caution">
    <text evidence="3">The sequence shown here is derived from an EMBL/GenBank/DDBJ whole genome shotgun (WGS) entry which is preliminary data.</text>
</comment>
<proteinExistence type="predicted"/>
<dbReference type="SUPFAM" id="SSF141371">
    <property type="entry name" value="PilZ domain-like"/>
    <property type="match status" value="2"/>
</dbReference>
<evidence type="ECO:0000256" key="1">
    <source>
        <dbReference type="SAM" id="MobiDB-lite"/>
    </source>
</evidence>
<feature type="domain" description="PilZ" evidence="2">
    <location>
        <begin position="152"/>
        <end position="229"/>
    </location>
</feature>
<dbReference type="Gene3D" id="2.40.10.220">
    <property type="entry name" value="predicted glycosyltransferase like domains"/>
    <property type="match status" value="1"/>
</dbReference>
<name>A0A5C6ULB3_9SPHN</name>
<protein>
    <submittedName>
        <fullName evidence="3">PilZ domain-containing protein</fullName>
    </submittedName>
</protein>
<evidence type="ECO:0000259" key="2">
    <source>
        <dbReference type="Pfam" id="PF07238"/>
    </source>
</evidence>
<keyword evidence="4" id="KW-1185">Reference proteome</keyword>
<dbReference type="EMBL" id="VOPY01000001">
    <property type="protein sequence ID" value="TXC74012.1"/>
    <property type="molecule type" value="Genomic_DNA"/>
</dbReference>